<organism evidence="1 2">
    <name type="scientific">Ambispora leptoticha</name>
    <dbReference type="NCBI Taxonomy" id="144679"/>
    <lineage>
        <taxon>Eukaryota</taxon>
        <taxon>Fungi</taxon>
        <taxon>Fungi incertae sedis</taxon>
        <taxon>Mucoromycota</taxon>
        <taxon>Glomeromycotina</taxon>
        <taxon>Glomeromycetes</taxon>
        <taxon>Archaeosporales</taxon>
        <taxon>Ambisporaceae</taxon>
        <taxon>Ambispora</taxon>
    </lineage>
</organism>
<dbReference type="AlphaFoldDB" id="A0A9N8WES1"/>
<keyword evidence="2" id="KW-1185">Reference proteome</keyword>
<dbReference type="Proteomes" id="UP000789508">
    <property type="component" value="Unassembled WGS sequence"/>
</dbReference>
<evidence type="ECO:0000313" key="1">
    <source>
        <dbReference type="EMBL" id="CAG8480361.1"/>
    </source>
</evidence>
<gene>
    <name evidence="1" type="ORF">ALEPTO_LOCUS2456</name>
</gene>
<feature type="non-terminal residue" evidence="1">
    <location>
        <position position="85"/>
    </location>
</feature>
<accession>A0A9N8WES1</accession>
<name>A0A9N8WES1_9GLOM</name>
<protein>
    <submittedName>
        <fullName evidence="1">451_t:CDS:1</fullName>
    </submittedName>
</protein>
<proteinExistence type="predicted"/>
<dbReference type="OrthoDB" id="2440136at2759"/>
<reference evidence="1" key="1">
    <citation type="submission" date="2021-06" db="EMBL/GenBank/DDBJ databases">
        <authorList>
            <person name="Kallberg Y."/>
            <person name="Tangrot J."/>
            <person name="Rosling A."/>
        </authorList>
    </citation>
    <scope>NUCLEOTIDE SEQUENCE</scope>
    <source>
        <strain evidence="1">FL130A</strain>
    </source>
</reference>
<comment type="caution">
    <text evidence="1">The sequence shown here is derived from an EMBL/GenBank/DDBJ whole genome shotgun (WGS) entry which is preliminary data.</text>
</comment>
<sequence length="85" mass="9912">MNKKKPPQKPTNLRSYDCDITIKDQRLTKLEISPDYEVKVKEFVVGLKKKGIKLSKLELTKVLITDDLIRELVQKLNGKKKIIFE</sequence>
<dbReference type="EMBL" id="CAJVPS010000360">
    <property type="protein sequence ID" value="CAG8480361.1"/>
    <property type="molecule type" value="Genomic_DNA"/>
</dbReference>
<evidence type="ECO:0000313" key="2">
    <source>
        <dbReference type="Proteomes" id="UP000789508"/>
    </source>
</evidence>